<accession>A0ABD1Y507</accession>
<evidence type="ECO:0000313" key="1">
    <source>
        <dbReference type="EMBL" id="KAL2620389.1"/>
    </source>
</evidence>
<name>A0ABD1Y507_9MARC</name>
<reference evidence="1 2" key="1">
    <citation type="submission" date="2024-09" db="EMBL/GenBank/DDBJ databases">
        <title>Chromosome-scale assembly of Riccia fluitans.</title>
        <authorList>
            <person name="Paukszto L."/>
            <person name="Sawicki J."/>
            <person name="Karawczyk K."/>
            <person name="Piernik-Szablinska J."/>
            <person name="Szczecinska M."/>
            <person name="Mazdziarz M."/>
        </authorList>
    </citation>
    <scope>NUCLEOTIDE SEQUENCE [LARGE SCALE GENOMIC DNA]</scope>
    <source>
        <strain evidence="1">Rf_01</strain>
        <tissue evidence="1">Aerial parts of the thallus</tissue>
    </source>
</reference>
<evidence type="ECO:0000313" key="2">
    <source>
        <dbReference type="Proteomes" id="UP001605036"/>
    </source>
</evidence>
<dbReference type="AlphaFoldDB" id="A0ABD1Y507"/>
<keyword evidence="2" id="KW-1185">Reference proteome</keyword>
<dbReference type="EMBL" id="JBHFFA010000006">
    <property type="protein sequence ID" value="KAL2620389.1"/>
    <property type="molecule type" value="Genomic_DNA"/>
</dbReference>
<dbReference type="Proteomes" id="UP001605036">
    <property type="component" value="Unassembled WGS sequence"/>
</dbReference>
<comment type="caution">
    <text evidence="1">The sequence shown here is derived from an EMBL/GenBank/DDBJ whole genome shotgun (WGS) entry which is preliminary data.</text>
</comment>
<protein>
    <submittedName>
        <fullName evidence="1">Uncharacterized protein</fullName>
    </submittedName>
</protein>
<gene>
    <name evidence="1" type="ORF">R1flu_000594</name>
</gene>
<organism evidence="1 2">
    <name type="scientific">Riccia fluitans</name>
    <dbReference type="NCBI Taxonomy" id="41844"/>
    <lineage>
        <taxon>Eukaryota</taxon>
        <taxon>Viridiplantae</taxon>
        <taxon>Streptophyta</taxon>
        <taxon>Embryophyta</taxon>
        <taxon>Marchantiophyta</taxon>
        <taxon>Marchantiopsida</taxon>
        <taxon>Marchantiidae</taxon>
        <taxon>Marchantiales</taxon>
        <taxon>Ricciaceae</taxon>
        <taxon>Riccia</taxon>
    </lineage>
</organism>
<proteinExistence type="predicted"/>
<sequence length="104" mass="11386">MSYSLPAVILIKMNYKLTDYHNRDEEGSIEFLATEKVKPGISSNPALSVRVVLEQCSVSDVVCYEGPGSKENWQSNELSSLSEFQTHRGVGARGGIEAGSFSTR</sequence>